<accession>A0A157ZPA7</accession>
<comment type="caution">
    <text evidence="2">The sequence shown here is derived from an EMBL/GenBank/DDBJ whole genome shotgun (WGS) entry which is preliminary data.</text>
</comment>
<proteinExistence type="predicted"/>
<dbReference type="AlphaFoldDB" id="A0A157ZPA7"/>
<evidence type="ECO:0000256" key="1">
    <source>
        <dbReference type="SAM" id="SignalP"/>
    </source>
</evidence>
<dbReference type="RefSeq" id="WP_086966056.1">
    <property type="nucleotide sequence ID" value="NZ_FCOJ02000005.1"/>
</dbReference>
<gene>
    <name evidence="2" type="ORF">AWB82_01015</name>
</gene>
<reference evidence="2" key="1">
    <citation type="submission" date="2016-01" db="EMBL/GenBank/DDBJ databases">
        <authorList>
            <person name="Peeters C."/>
        </authorList>
    </citation>
    <scope>NUCLEOTIDE SEQUENCE [LARGE SCALE GENOMIC DNA]</scope>
    <source>
        <strain evidence="2">LMG 29325</strain>
    </source>
</reference>
<evidence type="ECO:0000313" key="3">
    <source>
        <dbReference type="Proteomes" id="UP000054596"/>
    </source>
</evidence>
<keyword evidence="3" id="KW-1185">Reference proteome</keyword>
<protein>
    <submittedName>
        <fullName evidence="2">Lipoprotein</fullName>
    </submittedName>
</protein>
<keyword evidence="1" id="KW-0732">Signal</keyword>
<sequence length="140" mass="14720">MTRAIKQAGALALTLTASSLAHAGLDCGGSRGGWRMQTSDSWTGSDKLAHMAVSAPFGALGGYLTRDSEHPIVYGTLIGTGPGLVKEIVDGTCRTDGFSYKDLAADALGAWIGASVTHWAITYQRSPHGMTVGLSYRDRF</sequence>
<dbReference type="OrthoDB" id="5625403at2"/>
<keyword evidence="2" id="KW-0449">Lipoprotein</keyword>
<feature type="signal peptide" evidence="1">
    <location>
        <begin position="1"/>
        <end position="23"/>
    </location>
</feature>
<dbReference type="Proteomes" id="UP000054596">
    <property type="component" value="Unassembled WGS sequence"/>
</dbReference>
<feature type="chain" id="PRO_5007619702" evidence="1">
    <location>
        <begin position="24"/>
        <end position="140"/>
    </location>
</feature>
<name>A0A157ZPA7_9BURK</name>
<dbReference type="EMBL" id="FCOJ02000005">
    <property type="protein sequence ID" value="SAK47360.1"/>
    <property type="molecule type" value="Genomic_DNA"/>
</dbReference>
<evidence type="ECO:0000313" key="2">
    <source>
        <dbReference type="EMBL" id="SAK47360.1"/>
    </source>
</evidence>
<organism evidence="2 3">
    <name type="scientific">Caballeronia glebae</name>
    <dbReference type="NCBI Taxonomy" id="1777143"/>
    <lineage>
        <taxon>Bacteria</taxon>
        <taxon>Pseudomonadati</taxon>
        <taxon>Pseudomonadota</taxon>
        <taxon>Betaproteobacteria</taxon>
        <taxon>Burkholderiales</taxon>
        <taxon>Burkholderiaceae</taxon>
        <taxon>Caballeronia</taxon>
    </lineage>
</organism>